<evidence type="ECO:0000313" key="15">
    <source>
        <dbReference type="Proteomes" id="UP000014760"/>
    </source>
</evidence>
<evidence type="ECO:0000256" key="1">
    <source>
        <dbReference type="ARBA" id="ARBA00004651"/>
    </source>
</evidence>
<dbReference type="SUPFAM" id="SSF81321">
    <property type="entry name" value="Family A G protein-coupled receptor-like"/>
    <property type="match status" value="1"/>
</dbReference>
<dbReference type="GO" id="GO:0004930">
    <property type="term" value="F:G protein-coupled receptor activity"/>
    <property type="evidence" value="ECO:0007669"/>
    <property type="project" value="UniProtKB-KW"/>
</dbReference>
<feature type="transmembrane region" description="Helical" evidence="11">
    <location>
        <begin position="155"/>
        <end position="177"/>
    </location>
</feature>
<evidence type="ECO:0000256" key="5">
    <source>
        <dbReference type="ARBA" id="ARBA00023040"/>
    </source>
</evidence>
<dbReference type="Gene3D" id="1.20.1070.10">
    <property type="entry name" value="Rhodopsin 7-helix transmembrane proteins"/>
    <property type="match status" value="1"/>
</dbReference>
<feature type="transmembrane region" description="Helical" evidence="11">
    <location>
        <begin position="285"/>
        <end position="308"/>
    </location>
</feature>
<keyword evidence="15" id="KW-1185">Reference proteome</keyword>
<evidence type="ECO:0000256" key="11">
    <source>
        <dbReference type="SAM" id="Phobius"/>
    </source>
</evidence>
<feature type="transmembrane region" description="Helical" evidence="11">
    <location>
        <begin position="6"/>
        <end position="21"/>
    </location>
</feature>
<dbReference type="PROSITE" id="PS00237">
    <property type="entry name" value="G_PROTEIN_RECEP_F1_1"/>
    <property type="match status" value="1"/>
</dbReference>
<feature type="transmembrane region" description="Helical" evidence="11">
    <location>
        <begin position="33"/>
        <end position="55"/>
    </location>
</feature>
<dbReference type="GO" id="GO:0043410">
    <property type="term" value="P:positive regulation of MAPK cascade"/>
    <property type="evidence" value="ECO:0007669"/>
    <property type="project" value="TreeGrafter"/>
</dbReference>
<dbReference type="FunCoup" id="R7UH39">
    <property type="interactions" value="155"/>
</dbReference>
<evidence type="ECO:0000256" key="4">
    <source>
        <dbReference type="ARBA" id="ARBA00022989"/>
    </source>
</evidence>
<dbReference type="HOGENOM" id="CLU_009579_11_1_1"/>
<dbReference type="AlphaFoldDB" id="R7UH39"/>
<sequence>LLAFFAMVTILGNLLVIAAVVRERYLRTVTNYFIVSLAIADLIIGGVVMPFSIFLEITNDVWIFGSDWCDVWHSFDVLASTASILNLCVISLDRYWAITDPIAYPSKMSTGRSFVLMALIWICSAAISFPAIIWWRTVVSAPLPPHVCAFTEDTGYLIFSSLVSFYCPVSIILFAYYKIYRAATEQTRSLRAGCKVMNADGVNGEVLTLRIHRGGPRDPEDAIHYARAANSDSDGESPSHGLHQHITPQPHKDVRPSRMISRKWKHFAISKKLSKVAKEQKAAKTLGIVMGVFCICWVPFFIANVLYGFCNLDCIAHPDILLPVFTWLGYINSGMNPVIYACSMRDFRRAFFKILCCFCPGYIRFR</sequence>
<evidence type="ECO:0000256" key="6">
    <source>
        <dbReference type="ARBA" id="ARBA00023136"/>
    </source>
</evidence>
<evidence type="ECO:0000256" key="7">
    <source>
        <dbReference type="ARBA" id="ARBA00023170"/>
    </source>
</evidence>
<evidence type="ECO:0000256" key="8">
    <source>
        <dbReference type="ARBA" id="ARBA00023224"/>
    </source>
</evidence>
<dbReference type="SMART" id="SM01381">
    <property type="entry name" value="7TM_GPCR_Srsx"/>
    <property type="match status" value="1"/>
</dbReference>
<organism evidence="13">
    <name type="scientific">Capitella teleta</name>
    <name type="common">Polychaete worm</name>
    <dbReference type="NCBI Taxonomy" id="283909"/>
    <lineage>
        <taxon>Eukaryota</taxon>
        <taxon>Metazoa</taxon>
        <taxon>Spiralia</taxon>
        <taxon>Lophotrochozoa</taxon>
        <taxon>Annelida</taxon>
        <taxon>Polychaeta</taxon>
        <taxon>Sedentaria</taxon>
        <taxon>Scolecida</taxon>
        <taxon>Capitellidae</taxon>
        <taxon>Capitella</taxon>
    </lineage>
</organism>
<dbReference type="EMBL" id="KB303899">
    <property type="protein sequence ID" value="ELU02582.1"/>
    <property type="molecule type" value="Genomic_DNA"/>
</dbReference>
<evidence type="ECO:0000313" key="14">
    <source>
        <dbReference type="EnsemblMetazoa" id="CapteP24291"/>
    </source>
</evidence>
<gene>
    <name evidence="13" type="ORF">CAPTEDRAFT_24291</name>
</gene>
<dbReference type="Pfam" id="PF00001">
    <property type="entry name" value="7tm_1"/>
    <property type="match status" value="1"/>
</dbReference>
<reference evidence="13 15" key="2">
    <citation type="journal article" date="2013" name="Nature">
        <title>Insights into bilaterian evolution from three spiralian genomes.</title>
        <authorList>
            <person name="Simakov O."/>
            <person name="Marletaz F."/>
            <person name="Cho S.J."/>
            <person name="Edsinger-Gonzales E."/>
            <person name="Havlak P."/>
            <person name="Hellsten U."/>
            <person name="Kuo D.H."/>
            <person name="Larsson T."/>
            <person name="Lv J."/>
            <person name="Arendt D."/>
            <person name="Savage R."/>
            <person name="Osoegawa K."/>
            <person name="de Jong P."/>
            <person name="Grimwood J."/>
            <person name="Chapman J.A."/>
            <person name="Shapiro H."/>
            <person name="Aerts A."/>
            <person name="Otillar R.P."/>
            <person name="Terry A.Y."/>
            <person name="Boore J.L."/>
            <person name="Grigoriev I.V."/>
            <person name="Lindberg D.R."/>
            <person name="Seaver E.C."/>
            <person name="Weisblat D.A."/>
            <person name="Putnam N.H."/>
            <person name="Rokhsar D.S."/>
        </authorList>
    </citation>
    <scope>NUCLEOTIDE SEQUENCE</scope>
    <source>
        <strain evidence="13 15">I ESC-2004</strain>
    </source>
</reference>
<keyword evidence="6 11" id="KW-0472">Membrane</keyword>
<dbReference type="InterPro" id="IPR000276">
    <property type="entry name" value="GPCR_Rhodpsn"/>
</dbReference>
<dbReference type="EMBL" id="AMQN01008765">
    <property type="status" value="NOT_ANNOTATED_CDS"/>
    <property type="molecule type" value="Genomic_DNA"/>
</dbReference>
<dbReference type="Proteomes" id="UP000014760">
    <property type="component" value="Unassembled WGS sequence"/>
</dbReference>
<feature type="transmembrane region" description="Helical" evidence="11">
    <location>
        <begin position="320"/>
        <end position="343"/>
    </location>
</feature>
<dbReference type="OrthoDB" id="5957871at2759"/>
<evidence type="ECO:0000256" key="10">
    <source>
        <dbReference type="SAM" id="MobiDB-lite"/>
    </source>
</evidence>
<dbReference type="GO" id="GO:0071880">
    <property type="term" value="P:adenylate cyclase-activating adrenergic receptor signaling pathway"/>
    <property type="evidence" value="ECO:0007669"/>
    <property type="project" value="TreeGrafter"/>
</dbReference>
<evidence type="ECO:0000256" key="3">
    <source>
        <dbReference type="ARBA" id="ARBA00022692"/>
    </source>
</evidence>
<comment type="similarity">
    <text evidence="9">Belongs to the G-protein coupled receptor 1 family.</text>
</comment>
<dbReference type="OMA" id="GTKQVMM"/>
<feature type="transmembrane region" description="Helical" evidence="11">
    <location>
        <begin position="75"/>
        <end position="92"/>
    </location>
</feature>
<evidence type="ECO:0000259" key="12">
    <source>
        <dbReference type="PROSITE" id="PS50262"/>
    </source>
</evidence>
<comment type="subcellular location">
    <subcellularLocation>
        <location evidence="1">Cell membrane</location>
        <topology evidence="1">Multi-pass membrane protein</topology>
    </subcellularLocation>
</comment>
<keyword evidence="7 9" id="KW-0675">Receptor</keyword>
<feature type="non-terminal residue" evidence="13">
    <location>
        <position position="366"/>
    </location>
</feature>
<feature type="domain" description="G-protein coupled receptors family 1 profile" evidence="12">
    <location>
        <begin position="12"/>
        <end position="340"/>
    </location>
</feature>
<evidence type="ECO:0000256" key="2">
    <source>
        <dbReference type="ARBA" id="ARBA00022475"/>
    </source>
</evidence>
<feature type="region of interest" description="Disordered" evidence="10">
    <location>
        <begin position="230"/>
        <end position="256"/>
    </location>
</feature>
<feature type="non-terminal residue" evidence="13">
    <location>
        <position position="1"/>
    </location>
</feature>
<dbReference type="PANTHER" id="PTHR24248">
    <property type="entry name" value="ADRENERGIC RECEPTOR-RELATED G-PROTEIN COUPLED RECEPTOR"/>
    <property type="match status" value="1"/>
</dbReference>
<keyword evidence="5 9" id="KW-0297">G-protein coupled receptor</keyword>
<dbReference type="CDD" id="cd15067">
    <property type="entry name" value="7tmA_Dop1R2-like"/>
    <property type="match status" value="1"/>
</dbReference>
<dbReference type="PANTHER" id="PTHR24248:SF185">
    <property type="entry name" value="DOPAMINE RECEPTOR 2"/>
    <property type="match status" value="1"/>
</dbReference>
<keyword evidence="8 9" id="KW-0807">Transducer</keyword>
<feature type="transmembrane region" description="Helical" evidence="11">
    <location>
        <begin position="113"/>
        <end position="135"/>
    </location>
</feature>
<dbReference type="InterPro" id="IPR017452">
    <property type="entry name" value="GPCR_Rhodpsn_7TM"/>
</dbReference>
<dbReference type="PRINTS" id="PR00237">
    <property type="entry name" value="GPCRRHODOPSN"/>
</dbReference>
<dbReference type="PROSITE" id="PS50262">
    <property type="entry name" value="G_PROTEIN_RECEP_F1_2"/>
    <property type="match status" value="1"/>
</dbReference>
<reference evidence="14" key="3">
    <citation type="submission" date="2015-06" db="UniProtKB">
        <authorList>
            <consortium name="EnsemblMetazoa"/>
        </authorList>
    </citation>
    <scope>IDENTIFICATION</scope>
</reference>
<dbReference type="EnsemblMetazoa" id="CapteT24291">
    <property type="protein sequence ID" value="CapteP24291"/>
    <property type="gene ID" value="CapteG24291"/>
</dbReference>
<protein>
    <recommendedName>
        <fullName evidence="12">G-protein coupled receptors family 1 profile domain-containing protein</fullName>
    </recommendedName>
</protein>
<reference evidence="15" key="1">
    <citation type="submission" date="2012-12" db="EMBL/GenBank/DDBJ databases">
        <authorList>
            <person name="Hellsten U."/>
            <person name="Grimwood J."/>
            <person name="Chapman J.A."/>
            <person name="Shapiro H."/>
            <person name="Aerts A."/>
            <person name="Otillar R.P."/>
            <person name="Terry A.Y."/>
            <person name="Boore J.L."/>
            <person name="Simakov O."/>
            <person name="Marletaz F."/>
            <person name="Cho S.-J."/>
            <person name="Edsinger-Gonzales E."/>
            <person name="Havlak P."/>
            <person name="Kuo D.-H."/>
            <person name="Larsson T."/>
            <person name="Lv J."/>
            <person name="Arendt D."/>
            <person name="Savage R."/>
            <person name="Osoegawa K."/>
            <person name="de Jong P."/>
            <person name="Lindberg D.R."/>
            <person name="Seaver E.C."/>
            <person name="Weisblat D.A."/>
            <person name="Putnam N.H."/>
            <person name="Grigoriev I.V."/>
            <person name="Rokhsar D.S."/>
        </authorList>
    </citation>
    <scope>NUCLEOTIDE SEQUENCE</scope>
    <source>
        <strain evidence="15">I ESC-2004</strain>
    </source>
</reference>
<dbReference type="GO" id="GO:0005886">
    <property type="term" value="C:plasma membrane"/>
    <property type="evidence" value="ECO:0007669"/>
    <property type="project" value="UniProtKB-SubCell"/>
</dbReference>
<proteinExistence type="inferred from homology"/>
<keyword evidence="4 11" id="KW-1133">Transmembrane helix</keyword>
<dbReference type="STRING" id="283909.R7UH39"/>
<name>R7UH39_CAPTE</name>
<keyword evidence="3 9" id="KW-0812">Transmembrane</keyword>
<dbReference type="FunFam" id="1.20.1070.10:FF:000282">
    <property type="entry name" value="Dopamine receptor 2"/>
    <property type="match status" value="1"/>
</dbReference>
<accession>R7UH39</accession>
<evidence type="ECO:0000313" key="13">
    <source>
        <dbReference type="EMBL" id="ELU02582.1"/>
    </source>
</evidence>
<keyword evidence="2" id="KW-1003">Cell membrane</keyword>
<evidence type="ECO:0000256" key="9">
    <source>
        <dbReference type="RuleBase" id="RU000688"/>
    </source>
</evidence>